<name>A0ABT0XFD8_9BACI</name>
<reference evidence="6" key="1">
    <citation type="submission" date="2022-06" db="EMBL/GenBank/DDBJ databases">
        <title>Alkalicoccobacillus porphyridii sp. nov., isolated from a marine red alga, Porphyridium purpureum and reclassification of Shouchella plakortidis and Shouchella gibsonii as Alkalicoccobacillus plakortidis comb. nov. and Alkalicoccobacillus gibsonii comb. nov.</title>
        <authorList>
            <person name="Kim K.H."/>
            <person name="Lee J.K."/>
            <person name="Han D.M."/>
            <person name="Baek J.H."/>
            <person name="Jeon C.O."/>
        </authorList>
    </citation>
    <scope>NUCLEOTIDE SEQUENCE</scope>
    <source>
        <strain evidence="6">DSM 19153</strain>
    </source>
</reference>
<dbReference type="RefSeq" id="WP_251604540.1">
    <property type="nucleotide sequence ID" value="NZ_JAMQJY010000001.1"/>
</dbReference>
<dbReference type="PANTHER" id="PTHR43133:SF8">
    <property type="entry name" value="RNA POLYMERASE SIGMA FACTOR HI_1459-RELATED"/>
    <property type="match status" value="1"/>
</dbReference>
<evidence type="ECO:0000259" key="5">
    <source>
        <dbReference type="Pfam" id="PF04542"/>
    </source>
</evidence>
<accession>A0ABT0XFD8</accession>
<comment type="caution">
    <text evidence="6">The sequence shown here is derived from an EMBL/GenBank/DDBJ whole genome shotgun (WGS) entry which is preliminary data.</text>
</comment>
<evidence type="ECO:0000313" key="7">
    <source>
        <dbReference type="Proteomes" id="UP001203665"/>
    </source>
</evidence>
<sequence length="100" mass="12348">MRESKQPICKRIRNKEPEALEQLYVENERALYAFIYRGVKDKVKTEEMIQQLFKRLWQERPKLKDQTYRQWLYISARRQVISHLKETKLQVMHTNHQMLS</sequence>
<keyword evidence="2" id="KW-0731">Sigma factor</keyword>
<dbReference type="EMBL" id="JAMQJY010000001">
    <property type="protein sequence ID" value="MCM2674602.1"/>
    <property type="molecule type" value="Genomic_DNA"/>
</dbReference>
<dbReference type="Proteomes" id="UP001203665">
    <property type="component" value="Unassembled WGS sequence"/>
</dbReference>
<dbReference type="SUPFAM" id="SSF88946">
    <property type="entry name" value="Sigma2 domain of RNA polymerase sigma factors"/>
    <property type="match status" value="1"/>
</dbReference>
<evidence type="ECO:0000256" key="4">
    <source>
        <dbReference type="ARBA" id="ARBA00023163"/>
    </source>
</evidence>
<gene>
    <name evidence="6" type="ORF">NDM98_03140</name>
</gene>
<evidence type="ECO:0000256" key="1">
    <source>
        <dbReference type="ARBA" id="ARBA00023015"/>
    </source>
</evidence>
<proteinExistence type="predicted"/>
<evidence type="ECO:0000256" key="2">
    <source>
        <dbReference type="ARBA" id="ARBA00023082"/>
    </source>
</evidence>
<organism evidence="6 7">
    <name type="scientific">Alkalicoccobacillus plakortidis</name>
    <dbReference type="NCBI Taxonomy" id="444060"/>
    <lineage>
        <taxon>Bacteria</taxon>
        <taxon>Bacillati</taxon>
        <taxon>Bacillota</taxon>
        <taxon>Bacilli</taxon>
        <taxon>Bacillales</taxon>
        <taxon>Bacillaceae</taxon>
        <taxon>Alkalicoccobacillus</taxon>
    </lineage>
</organism>
<evidence type="ECO:0000313" key="6">
    <source>
        <dbReference type="EMBL" id="MCM2674602.1"/>
    </source>
</evidence>
<keyword evidence="4" id="KW-0804">Transcription</keyword>
<keyword evidence="1" id="KW-0805">Transcription regulation</keyword>
<feature type="domain" description="RNA polymerase sigma-70 region 2" evidence="5">
    <location>
        <begin position="23"/>
        <end position="87"/>
    </location>
</feature>
<dbReference type="Pfam" id="PF04542">
    <property type="entry name" value="Sigma70_r2"/>
    <property type="match status" value="1"/>
</dbReference>
<keyword evidence="7" id="KW-1185">Reference proteome</keyword>
<dbReference type="InterPro" id="IPR013325">
    <property type="entry name" value="RNA_pol_sigma_r2"/>
</dbReference>
<dbReference type="InterPro" id="IPR007627">
    <property type="entry name" value="RNA_pol_sigma70_r2"/>
</dbReference>
<evidence type="ECO:0000256" key="3">
    <source>
        <dbReference type="ARBA" id="ARBA00023125"/>
    </source>
</evidence>
<dbReference type="InterPro" id="IPR039425">
    <property type="entry name" value="RNA_pol_sigma-70-like"/>
</dbReference>
<dbReference type="Gene3D" id="1.10.1740.10">
    <property type="match status" value="1"/>
</dbReference>
<keyword evidence="3" id="KW-0238">DNA-binding</keyword>
<protein>
    <recommendedName>
        <fullName evidence="5">RNA polymerase sigma-70 region 2 domain-containing protein</fullName>
    </recommendedName>
</protein>
<dbReference type="PANTHER" id="PTHR43133">
    <property type="entry name" value="RNA POLYMERASE ECF-TYPE SIGMA FACTO"/>
    <property type="match status" value="1"/>
</dbReference>